<sequence length="1177" mass="132725">MSLGMEDFAHLHLHTTYSMLDGAIRIKELMQHVKELGMSSVAMTDHGNMFGAIEFYNEAVKAGVKPIIGCEFYVSPNRKAETEEFKIADGNAYHLILLAKNEIGYKNLIKLASKSYTEGFYKKARIDYDLLDRHSEGLVCLTACLAGEVNRKILEGKAPESLQLAGKLNEIFNKEDFYLEIQNHGIPEQDIVAKGVYDLAQKTGIKLVVTNDSHFLKKDDKEAQDILLRIGMRKNIEDEMEFGFNQHFYVKSPAEMKTLFPELPQAFYSTLEVRDKVDLKLKFGNYLLPEFKVPEGFDEYGFMEKLVWEGIRQRYPQVTPEIKERVEFELNTIKDMHFAGYFLIVQDYINFAKKTGIPVGPGRGSAAGSIVAYALGITNVEPLQFNLLFERFLNPDRKDMPDIDTDFCVERREEVISYIRQKYGEDRVGQIITFGSLGAKAALKDVARVMNLPFEESNKLTSYCPSKPGITIDEALAMSGDLKQASEKDDLNKKIFAIAKRLEGNYRQPGRHAAGVVISPYPLDEVVPLSTVAEKDKPGVRSIVTQYEKNNLESVGLIKMDILGLKNLTTLNYAIKLVRERRGIELDLDKIPLDDANTYALLRKANTLGIFQLESTGITDLVARSQVSNFDEIVALIALYRPGPMESGMLEEYLERKSGKKPVTYPHSSCEVILKETFGLTVYQEQVMSISRVVGGYTMGESDMLRKAMAKKKKELMDPLRIKFIDGAQAQGHAKKFAEELFDQLEKFGGYGFNKSHSVAYALVTYQTAYMKANYPTEYMAALLAGDHSKTTDITKYINNAREMGINVLTPDVNESDVSFSVIDDQTIRFGISAMKGVGEGAAENIIQARKNLGGFKEITEFMTNIDTRVLNKKILEALVQGGALDSFGYTRKCLFESMDSLVSFAQKEQERSRVGQFSLFGDSGLSYELKLPKDADEWEMEDRLRREKSVTGLFLSGHPLDKYKGHLKSLNSVPIETLDNIKAGTKVEIAGILTSLKIKFTKKKEEFVNFKLEDRTGEIECVAFPKVYQKFKELIKEDQAVFLKGDLDRIEAGESELRGQIKVNSFEILNDTTIEDKMEKALHIKLGDRHRKMPDIIGQLHTLLAAYQGNSQVYFHLISGDEEKKVIRAHNHYSVQPNPELMNRLVTLLGEGTVYESFGDNVRLYGTNGTRQAVKV</sequence>
<dbReference type="GO" id="GO:0003676">
    <property type="term" value="F:nucleic acid binding"/>
    <property type="evidence" value="ECO:0007669"/>
    <property type="project" value="InterPro"/>
</dbReference>
<dbReference type="Gene3D" id="1.10.150.870">
    <property type="match status" value="1"/>
</dbReference>
<proteinExistence type="predicted"/>
<dbReference type="PANTHER" id="PTHR32294">
    <property type="entry name" value="DNA POLYMERASE III SUBUNIT ALPHA"/>
    <property type="match status" value="1"/>
</dbReference>
<dbReference type="InterPro" id="IPR029460">
    <property type="entry name" value="DNAPol_HHH"/>
</dbReference>
<dbReference type="Proteomes" id="UP000232196">
    <property type="component" value="Unassembled WGS sequence"/>
</dbReference>
<dbReference type="Gene3D" id="1.10.10.1600">
    <property type="entry name" value="Bacterial DNA polymerase III alpha subunit, thumb domain"/>
    <property type="match status" value="1"/>
</dbReference>
<dbReference type="InterPro" id="IPR040982">
    <property type="entry name" value="DNA_pol3_finger"/>
</dbReference>
<dbReference type="InterPro" id="IPR041931">
    <property type="entry name" value="DNA_pol3_alpha_thumb_dom"/>
</dbReference>
<dbReference type="InterPro" id="IPR011708">
    <property type="entry name" value="DNA_pol3_alpha_NTPase_dom"/>
</dbReference>
<dbReference type="GO" id="GO:0003887">
    <property type="term" value="F:DNA-directed DNA polymerase activity"/>
    <property type="evidence" value="ECO:0007669"/>
    <property type="project" value="UniProtKB-KW"/>
</dbReference>
<evidence type="ECO:0000313" key="10">
    <source>
        <dbReference type="EMBL" id="PJZ27334.1"/>
    </source>
</evidence>
<keyword evidence="6" id="KW-0235">DNA replication</keyword>
<comment type="caution">
    <text evidence="10">The sequence shown here is derived from an EMBL/GenBank/DDBJ whole genome shotgun (WGS) entry which is preliminary data.</text>
</comment>
<keyword evidence="5" id="KW-0548">Nucleotidyltransferase</keyword>
<dbReference type="EC" id="2.7.7.7" evidence="2"/>
<dbReference type="InterPro" id="IPR016195">
    <property type="entry name" value="Pol/histidinol_Pase-like"/>
</dbReference>
<dbReference type="SUPFAM" id="SSF50249">
    <property type="entry name" value="Nucleic acid-binding proteins"/>
    <property type="match status" value="1"/>
</dbReference>
<dbReference type="Gene3D" id="2.40.50.140">
    <property type="entry name" value="Nucleic acid-binding proteins"/>
    <property type="match status" value="1"/>
</dbReference>
<dbReference type="Pfam" id="PF07733">
    <property type="entry name" value="DNA_pol3_alpha"/>
    <property type="match status" value="1"/>
</dbReference>
<dbReference type="GO" id="GO:0006260">
    <property type="term" value="P:DNA replication"/>
    <property type="evidence" value="ECO:0007669"/>
    <property type="project" value="UniProtKB-KW"/>
</dbReference>
<reference evidence="10 11" key="1">
    <citation type="submission" date="2017-07" db="EMBL/GenBank/DDBJ databases">
        <title>Leptospira spp. isolated from tropical soils.</title>
        <authorList>
            <person name="Thibeaux R."/>
            <person name="Iraola G."/>
            <person name="Ferres I."/>
            <person name="Bierque E."/>
            <person name="Girault D."/>
            <person name="Soupe-Gilbert M.-E."/>
            <person name="Picardeau M."/>
            <person name="Goarant C."/>
        </authorList>
    </citation>
    <scope>NUCLEOTIDE SEQUENCE [LARGE SCALE GENOMIC DNA]</scope>
    <source>
        <strain evidence="10 11">MCA1-C-A1</strain>
    </source>
</reference>
<dbReference type="SMART" id="SM00481">
    <property type="entry name" value="POLIIIAc"/>
    <property type="match status" value="1"/>
</dbReference>
<dbReference type="GO" id="GO:0008408">
    <property type="term" value="F:3'-5' exonuclease activity"/>
    <property type="evidence" value="ECO:0007669"/>
    <property type="project" value="InterPro"/>
</dbReference>
<dbReference type="CDD" id="cd04485">
    <property type="entry name" value="DnaE_OBF"/>
    <property type="match status" value="1"/>
</dbReference>
<dbReference type="Pfam" id="PF14579">
    <property type="entry name" value="HHH_6"/>
    <property type="match status" value="1"/>
</dbReference>
<dbReference type="EMBL" id="NPDN01000001">
    <property type="protein sequence ID" value="PJZ27334.1"/>
    <property type="molecule type" value="Genomic_DNA"/>
</dbReference>
<dbReference type="Gene3D" id="3.20.20.140">
    <property type="entry name" value="Metal-dependent hydrolases"/>
    <property type="match status" value="1"/>
</dbReference>
<dbReference type="NCBIfam" id="NF005298">
    <property type="entry name" value="PRK06826.1"/>
    <property type="match status" value="1"/>
</dbReference>
<name>A0A2M9XI62_9LEPT</name>
<evidence type="ECO:0000256" key="4">
    <source>
        <dbReference type="ARBA" id="ARBA00022679"/>
    </source>
</evidence>
<evidence type="ECO:0000256" key="5">
    <source>
        <dbReference type="ARBA" id="ARBA00022695"/>
    </source>
</evidence>
<dbReference type="InterPro" id="IPR004365">
    <property type="entry name" value="NA-bd_OB_tRNA"/>
</dbReference>
<organism evidence="10 11">
    <name type="scientific">Leptospira hartskeerlii</name>
    <dbReference type="NCBI Taxonomy" id="2023177"/>
    <lineage>
        <taxon>Bacteria</taxon>
        <taxon>Pseudomonadati</taxon>
        <taxon>Spirochaetota</taxon>
        <taxon>Spirochaetia</taxon>
        <taxon>Leptospirales</taxon>
        <taxon>Leptospiraceae</taxon>
        <taxon>Leptospira</taxon>
    </lineage>
</organism>
<comment type="catalytic activity">
    <reaction evidence="8">
        <text>DNA(n) + a 2'-deoxyribonucleoside 5'-triphosphate = DNA(n+1) + diphosphate</text>
        <dbReference type="Rhea" id="RHEA:22508"/>
        <dbReference type="Rhea" id="RHEA-COMP:17339"/>
        <dbReference type="Rhea" id="RHEA-COMP:17340"/>
        <dbReference type="ChEBI" id="CHEBI:33019"/>
        <dbReference type="ChEBI" id="CHEBI:61560"/>
        <dbReference type="ChEBI" id="CHEBI:173112"/>
        <dbReference type="EC" id="2.7.7.7"/>
    </reaction>
</comment>
<dbReference type="InterPro" id="IPR004013">
    <property type="entry name" value="PHP_dom"/>
</dbReference>
<dbReference type="CDD" id="cd12113">
    <property type="entry name" value="PHP_PolIIIA_DnaE3"/>
    <property type="match status" value="1"/>
</dbReference>
<evidence type="ECO:0000256" key="6">
    <source>
        <dbReference type="ARBA" id="ARBA00022705"/>
    </source>
</evidence>
<evidence type="ECO:0000256" key="7">
    <source>
        <dbReference type="ARBA" id="ARBA00022932"/>
    </source>
</evidence>
<keyword evidence="4" id="KW-0808">Transferase</keyword>
<evidence type="ECO:0000259" key="9">
    <source>
        <dbReference type="SMART" id="SM00481"/>
    </source>
</evidence>
<evidence type="ECO:0000256" key="1">
    <source>
        <dbReference type="ARBA" id="ARBA00004496"/>
    </source>
</evidence>
<dbReference type="InterPro" id="IPR004805">
    <property type="entry name" value="DnaE2/DnaE/PolC"/>
</dbReference>
<dbReference type="SUPFAM" id="SSF89550">
    <property type="entry name" value="PHP domain-like"/>
    <property type="match status" value="1"/>
</dbReference>
<evidence type="ECO:0000313" key="11">
    <source>
        <dbReference type="Proteomes" id="UP000232196"/>
    </source>
</evidence>
<keyword evidence="11" id="KW-1185">Reference proteome</keyword>
<dbReference type="PANTHER" id="PTHR32294:SF0">
    <property type="entry name" value="DNA POLYMERASE III SUBUNIT ALPHA"/>
    <property type="match status" value="1"/>
</dbReference>
<dbReference type="InterPro" id="IPR012340">
    <property type="entry name" value="NA-bd_OB-fold"/>
</dbReference>
<dbReference type="Pfam" id="PF02811">
    <property type="entry name" value="PHP"/>
    <property type="match status" value="1"/>
</dbReference>
<dbReference type="InterPro" id="IPR003141">
    <property type="entry name" value="Pol/His_phosphatase_N"/>
</dbReference>
<keyword evidence="7" id="KW-0239">DNA-directed DNA polymerase</keyword>
<accession>A0A2M9XI62</accession>
<protein>
    <recommendedName>
        <fullName evidence="3">DNA polymerase III subunit alpha</fullName>
        <ecNumber evidence="2">2.7.7.7</ecNumber>
    </recommendedName>
</protein>
<evidence type="ECO:0000256" key="3">
    <source>
        <dbReference type="ARBA" id="ARBA00019114"/>
    </source>
</evidence>
<dbReference type="GO" id="GO:0005737">
    <property type="term" value="C:cytoplasm"/>
    <property type="evidence" value="ECO:0007669"/>
    <property type="project" value="UniProtKB-SubCell"/>
</dbReference>
<comment type="subcellular location">
    <subcellularLocation>
        <location evidence="1">Cytoplasm</location>
    </subcellularLocation>
</comment>
<dbReference type="Pfam" id="PF01336">
    <property type="entry name" value="tRNA_anti-codon"/>
    <property type="match status" value="1"/>
</dbReference>
<feature type="domain" description="Polymerase/histidinol phosphatase N-terminal" evidence="9">
    <location>
        <begin position="9"/>
        <end position="76"/>
    </location>
</feature>
<dbReference type="AlphaFoldDB" id="A0A2M9XI62"/>
<dbReference type="Pfam" id="PF17657">
    <property type="entry name" value="DNA_pol3_finger"/>
    <property type="match status" value="1"/>
</dbReference>
<dbReference type="NCBIfam" id="TIGR00594">
    <property type="entry name" value="polc"/>
    <property type="match status" value="1"/>
</dbReference>
<evidence type="ECO:0000256" key="2">
    <source>
        <dbReference type="ARBA" id="ARBA00012417"/>
    </source>
</evidence>
<evidence type="ECO:0000256" key="8">
    <source>
        <dbReference type="ARBA" id="ARBA00049244"/>
    </source>
</evidence>
<dbReference type="OrthoDB" id="9803237at2"/>
<gene>
    <name evidence="10" type="ORF">CH357_01925</name>
</gene>
<dbReference type="NCBIfam" id="NF004226">
    <property type="entry name" value="PRK05673.1"/>
    <property type="match status" value="1"/>
</dbReference>